<accession>A0A432W1U0</accession>
<dbReference type="NCBIfam" id="TIGR03500">
    <property type="entry name" value="FliO_TIGR"/>
    <property type="match status" value="1"/>
</dbReference>
<dbReference type="GO" id="GO:0044781">
    <property type="term" value="P:bacterial-type flagellum organization"/>
    <property type="evidence" value="ECO:0007669"/>
    <property type="project" value="UniProtKB-UniRule"/>
</dbReference>
<evidence type="ECO:0000256" key="8">
    <source>
        <dbReference type="SAM" id="MobiDB-lite"/>
    </source>
</evidence>
<evidence type="ECO:0000313" key="10">
    <source>
        <dbReference type="Proteomes" id="UP000288395"/>
    </source>
</evidence>
<reference evidence="10" key="1">
    <citation type="journal article" date="2018" name="Front. Microbiol.">
        <title>Genome-Based Analysis Reveals the Taxonomy and Diversity of the Family Idiomarinaceae.</title>
        <authorList>
            <person name="Liu Y."/>
            <person name="Lai Q."/>
            <person name="Shao Z."/>
        </authorList>
    </citation>
    <scope>NUCLEOTIDE SEQUENCE [LARGE SCALE GENOMIC DNA]</scope>
    <source>
        <strain evidence="10">GBPy7</strain>
    </source>
</reference>
<dbReference type="EMBL" id="PIPJ01000001">
    <property type="protein sequence ID" value="RUO23200.1"/>
    <property type="molecule type" value="Genomic_DNA"/>
</dbReference>
<dbReference type="PANTHER" id="PTHR38766:SF1">
    <property type="entry name" value="FLAGELLAR PROTEIN FLIO"/>
    <property type="match status" value="1"/>
</dbReference>
<comment type="subcellular location">
    <subcellularLocation>
        <location evidence="7">Cell membrane</location>
    </subcellularLocation>
    <subcellularLocation>
        <location evidence="7">Bacterial flagellum basal body</location>
    </subcellularLocation>
</comment>
<keyword evidence="1 7" id="KW-1003">Cell membrane</keyword>
<name>A0A432W1U0_9GAMM</name>
<keyword evidence="9" id="KW-0966">Cell projection</keyword>
<dbReference type="InterPro" id="IPR052205">
    <property type="entry name" value="FliO/MopB"/>
</dbReference>
<feature type="region of interest" description="Disordered" evidence="8">
    <location>
        <begin position="133"/>
        <end position="153"/>
    </location>
</feature>
<keyword evidence="2 7" id="KW-0812">Transmembrane</keyword>
<comment type="similarity">
    <text evidence="6 7">Belongs to the FliO/MopB family.</text>
</comment>
<evidence type="ECO:0000256" key="7">
    <source>
        <dbReference type="RuleBase" id="RU362064"/>
    </source>
</evidence>
<evidence type="ECO:0000256" key="3">
    <source>
        <dbReference type="ARBA" id="ARBA00022989"/>
    </source>
</evidence>
<dbReference type="Pfam" id="PF04347">
    <property type="entry name" value="FliO"/>
    <property type="match status" value="1"/>
</dbReference>
<dbReference type="InterPro" id="IPR022781">
    <property type="entry name" value="Flagellar_biosynth_FliO"/>
</dbReference>
<evidence type="ECO:0000256" key="2">
    <source>
        <dbReference type="ARBA" id="ARBA00022692"/>
    </source>
</evidence>
<keyword evidence="3 7" id="KW-1133">Transmembrane helix</keyword>
<keyword evidence="4 7" id="KW-0472">Membrane</keyword>
<proteinExistence type="inferred from homology"/>
<feature type="region of interest" description="Disordered" evidence="8">
    <location>
        <begin position="97"/>
        <end position="121"/>
    </location>
</feature>
<feature type="compositionally biased region" description="Polar residues" evidence="8">
    <location>
        <begin position="136"/>
        <end position="146"/>
    </location>
</feature>
<feature type="transmembrane region" description="Helical" evidence="7">
    <location>
        <begin position="27"/>
        <end position="45"/>
    </location>
</feature>
<dbReference type="AlphaFoldDB" id="A0A432W1U0"/>
<organism evidence="9 10">
    <name type="scientific">Aliidiomarina iranensis</name>
    <dbReference type="NCBI Taxonomy" id="1434071"/>
    <lineage>
        <taxon>Bacteria</taxon>
        <taxon>Pseudomonadati</taxon>
        <taxon>Pseudomonadota</taxon>
        <taxon>Gammaproteobacteria</taxon>
        <taxon>Alteromonadales</taxon>
        <taxon>Idiomarinaceae</taxon>
        <taxon>Aliidiomarina</taxon>
    </lineage>
</organism>
<evidence type="ECO:0000256" key="4">
    <source>
        <dbReference type="ARBA" id="ARBA00023136"/>
    </source>
</evidence>
<keyword evidence="9" id="KW-0282">Flagellum</keyword>
<dbReference type="Proteomes" id="UP000288395">
    <property type="component" value="Unassembled WGS sequence"/>
</dbReference>
<gene>
    <name evidence="9" type="primary">fliO</name>
    <name evidence="9" type="ORF">CWE08_00665</name>
</gene>
<dbReference type="RefSeq" id="WP_126764739.1">
    <property type="nucleotide sequence ID" value="NZ_PIPJ01000001.1"/>
</dbReference>
<evidence type="ECO:0000313" key="9">
    <source>
        <dbReference type="EMBL" id="RUO23200.1"/>
    </source>
</evidence>
<comment type="caution">
    <text evidence="9">The sequence shown here is derived from an EMBL/GenBank/DDBJ whole genome shotgun (WGS) entry which is preliminary data.</text>
</comment>
<keyword evidence="5 7" id="KW-0975">Bacterial flagellum</keyword>
<dbReference type="GO" id="GO:0009425">
    <property type="term" value="C:bacterial-type flagellum basal body"/>
    <property type="evidence" value="ECO:0007669"/>
    <property type="project" value="UniProtKB-SubCell"/>
</dbReference>
<keyword evidence="10" id="KW-1185">Reference proteome</keyword>
<dbReference type="GO" id="GO:0005886">
    <property type="term" value="C:plasma membrane"/>
    <property type="evidence" value="ECO:0007669"/>
    <property type="project" value="UniProtKB-SubCell"/>
</dbReference>
<dbReference type="OrthoDB" id="9342590at2"/>
<evidence type="ECO:0000256" key="1">
    <source>
        <dbReference type="ARBA" id="ARBA00022475"/>
    </source>
</evidence>
<evidence type="ECO:0000256" key="5">
    <source>
        <dbReference type="ARBA" id="ARBA00023143"/>
    </source>
</evidence>
<keyword evidence="9" id="KW-0969">Cilium</keyword>
<protein>
    <recommendedName>
        <fullName evidence="7">Flagellar protein</fullName>
    </recommendedName>
</protein>
<sequence>MNSTTTSTASTPAGTDVVSSLTLLGKVSASLIMVIVIILVCAWIFRRMGGNWLPSSTHKIHVVTSASLGGKERVVVVDVEDKRLVLGVGPGSVNRLSEGPIPVAKESDAASNTEQDSTASPLVSSFAKLLKAKQNAVGSRQSNSDNGPKGGHK</sequence>
<dbReference type="PANTHER" id="PTHR38766">
    <property type="entry name" value="FLAGELLAR PROTEIN FLIO"/>
    <property type="match status" value="1"/>
</dbReference>
<evidence type="ECO:0000256" key="6">
    <source>
        <dbReference type="ARBA" id="ARBA00037937"/>
    </source>
</evidence>
<feature type="compositionally biased region" description="Polar residues" evidence="8">
    <location>
        <begin position="109"/>
        <end position="121"/>
    </location>
</feature>